<dbReference type="Pfam" id="PF05991">
    <property type="entry name" value="NYN_YacP"/>
    <property type="match status" value="1"/>
</dbReference>
<organism evidence="1 2">
    <name type="scientific">Heliobacterium modesticaldum (strain ATCC 51547 / Ice1)</name>
    <dbReference type="NCBI Taxonomy" id="498761"/>
    <lineage>
        <taxon>Bacteria</taxon>
        <taxon>Bacillati</taxon>
        <taxon>Bacillota</taxon>
        <taxon>Clostridia</taxon>
        <taxon>Eubacteriales</taxon>
        <taxon>Heliobacteriaceae</taxon>
        <taxon>Heliomicrobium</taxon>
    </lineage>
</organism>
<sequence length="173" mass="19601">MKDTLIVDGYNALNAWPDLQDLRARSFDHARDKLIDILIEYAALQGLQLIIVFDAHHVKGGKERVEERAGARIVYTREEETADRYIERLLGRQVRGNVWVATGDAVEQAIALGRGACRLSVRELHAQVKASTREKKQRLQAGAEADALDSRLDSRLDADLRRRLEQMRRGLTS</sequence>
<evidence type="ECO:0000313" key="1">
    <source>
        <dbReference type="EMBL" id="ABZ83937.1"/>
    </source>
</evidence>
<dbReference type="CDD" id="cd10912">
    <property type="entry name" value="PIN_YacP-like"/>
    <property type="match status" value="1"/>
</dbReference>
<dbReference type="EMBL" id="CP000930">
    <property type="protein sequence ID" value="ABZ83937.1"/>
    <property type="molecule type" value="Genomic_DNA"/>
</dbReference>
<accession>B0TC38</accession>
<dbReference type="Proteomes" id="UP000008550">
    <property type="component" value="Chromosome"/>
</dbReference>
<proteinExistence type="predicted"/>
<dbReference type="HOGENOM" id="CLU_101326_2_0_9"/>
<keyword evidence="2" id="KW-1185">Reference proteome</keyword>
<gene>
    <name evidence="1" type="ORF">HM1_1360</name>
</gene>
<name>B0TC38_HELMI</name>
<evidence type="ECO:0000313" key="2">
    <source>
        <dbReference type="Proteomes" id="UP000008550"/>
    </source>
</evidence>
<dbReference type="KEGG" id="hmo:HM1_1360"/>
<dbReference type="AlphaFoldDB" id="B0TC38"/>
<dbReference type="STRING" id="498761.HM1_1360"/>
<dbReference type="PANTHER" id="PTHR34547:SF1">
    <property type="entry name" value="YACP-LIKE NYN DOMAIN PROTEIN"/>
    <property type="match status" value="1"/>
</dbReference>
<dbReference type="eggNOG" id="COG3688">
    <property type="taxonomic scope" value="Bacteria"/>
</dbReference>
<dbReference type="RefSeq" id="WP_012282453.1">
    <property type="nucleotide sequence ID" value="NC_010337.2"/>
</dbReference>
<dbReference type="OrthoDB" id="9792160at2"/>
<protein>
    <submittedName>
        <fullName evidence="1">Duf901 protein</fullName>
    </submittedName>
</protein>
<reference evidence="1 2" key="1">
    <citation type="journal article" date="2008" name="J. Bacteriol.">
        <title>The genome of Heliobacterium modesticaldum, a phototrophic representative of the Firmicutes containing the simplest photosynthetic apparatus.</title>
        <authorList>
            <person name="Sattley W.M."/>
            <person name="Madigan M.T."/>
            <person name="Swingley W.D."/>
            <person name="Cheung P.C."/>
            <person name="Clocksin K.M."/>
            <person name="Conrad A.L."/>
            <person name="Dejesa L.C."/>
            <person name="Honchak B.M."/>
            <person name="Jung D.O."/>
            <person name="Karbach L.E."/>
            <person name="Kurdoglu A."/>
            <person name="Lahiri S."/>
            <person name="Mastrian S.D."/>
            <person name="Page L.E."/>
            <person name="Taylor H.L."/>
            <person name="Wang Z.T."/>
            <person name="Raymond J."/>
            <person name="Chen M."/>
            <person name="Blankenship R.E."/>
            <person name="Touchman J.W."/>
        </authorList>
    </citation>
    <scope>NUCLEOTIDE SEQUENCE [LARGE SCALE GENOMIC DNA]</scope>
    <source>
        <strain evidence="2">ATCC 51547 / Ice1</strain>
    </source>
</reference>
<dbReference type="PANTHER" id="PTHR34547">
    <property type="entry name" value="YACP-LIKE NYN DOMAIN PROTEIN"/>
    <property type="match status" value="1"/>
</dbReference>
<dbReference type="InterPro" id="IPR010298">
    <property type="entry name" value="YacP-like"/>
</dbReference>